<reference evidence="3" key="1">
    <citation type="journal article" date="2020" name="Nature">
        <title>Giant virus diversity and host interactions through global metagenomics.</title>
        <authorList>
            <person name="Schulz F."/>
            <person name="Roux S."/>
            <person name="Paez-Espino D."/>
            <person name="Jungbluth S."/>
            <person name="Walsh D.A."/>
            <person name="Denef V.J."/>
            <person name="McMahon K.D."/>
            <person name="Konstantinidis K.T."/>
            <person name="Eloe-Fadrosh E.A."/>
            <person name="Kyrpides N.C."/>
            <person name="Woyke T."/>
        </authorList>
    </citation>
    <scope>NUCLEOTIDE SEQUENCE</scope>
    <source>
        <strain evidence="3">GVMAG-M-3300020192-26</strain>
    </source>
</reference>
<dbReference type="GO" id="GO:0003677">
    <property type="term" value="F:DNA binding"/>
    <property type="evidence" value="ECO:0007669"/>
    <property type="project" value="UniProtKB-KW"/>
</dbReference>
<dbReference type="InterPro" id="IPR010095">
    <property type="entry name" value="Cas12f1-like_TNB"/>
</dbReference>
<accession>A0A6C0C8Y2</accession>
<dbReference type="InterPro" id="IPR051491">
    <property type="entry name" value="Recombinase/Transposase-rel"/>
</dbReference>
<evidence type="ECO:0000313" key="3">
    <source>
        <dbReference type="EMBL" id="QHT00783.1"/>
    </source>
</evidence>
<organism evidence="3">
    <name type="scientific">viral metagenome</name>
    <dbReference type="NCBI Taxonomy" id="1070528"/>
    <lineage>
        <taxon>unclassified sequences</taxon>
        <taxon>metagenomes</taxon>
        <taxon>organismal metagenomes</taxon>
    </lineage>
</organism>
<feature type="domain" description="Cas12f1-like TNB" evidence="2">
    <location>
        <begin position="484"/>
        <end position="544"/>
    </location>
</feature>
<dbReference type="PANTHER" id="PTHR36172">
    <property type="match status" value="1"/>
</dbReference>
<protein>
    <recommendedName>
        <fullName evidence="2">Cas12f1-like TNB domain-containing protein</fullName>
    </recommendedName>
</protein>
<keyword evidence="1" id="KW-0238">DNA-binding</keyword>
<dbReference type="AlphaFoldDB" id="A0A6C0C8Y2"/>
<proteinExistence type="predicted"/>
<dbReference type="Pfam" id="PF07282">
    <property type="entry name" value="Cas12f1-like_TNB"/>
    <property type="match status" value="1"/>
</dbReference>
<sequence>MRKAELPQKANNTRTANSFTLSPIYTSNHECNVINWLSPLNTDIFYTDTSSWYESIEKRNFYEPIRTPQVTIDYPIIPKNSLQQQLKQIPKTKSNKSPGFIYTKKIRINPDNFQKFIFDQWFSATAKIFNITINIIQKRIFKNGKLIDFAEIKKILNARSVRSELTDQKNIIQKYFGNKIQERQLKLHKKQEEIQKKKIKMKINKGLIPIHVLDESISQAISNFKTCVSNFKKGHIKKFRIKPLKRERVTKILKLEANLFKNGTFCIRVFPNIESSEPLDGIEKTCTLQYSHITKKYILFTPTFMMPRKRNAIELSAGIDLGVTPFICAYSQNNTYSLCNMNNPNISRGVDRNQKKVKKLNDLISAKQISDNIVALKKKLVNNNDRSILNEIKHLTTTLDAKKKVLGDSDFSAMNSNKLKKGREKYNLRKQNMIKDMHFKTSYNLVHEYNDISIGKFCVKNLLTKENTVVGPRTKELMKILSPYAFQQRLKYMGYKYGIPVREVSEYLTTKTCSNCGRTKEMGGLKVYKCQCGIIANRDENSAKTHLKLGIMQKRSEKVLLTE</sequence>
<dbReference type="EMBL" id="MN739359">
    <property type="protein sequence ID" value="QHT00783.1"/>
    <property type="molecule type" value="Genomic_DNA"/>
</dbReference>
<dbReference type="PANTHER" id="PTHR36172:SF1">
    <property type="entry name" value="RESOLVASE-RELATED"/>
    <property type="match status" value="1"/>
</dbReference>
<evidence type="ECO:0000259" key="2">
    <source>
        <dbReference type="Pfam" id="PF07282"/>
    </source>
</evidence>
<name>A0A6C0C8Y2_9ZZZZ</name>
<evidence type="ECO:0000256" key="1">
    <source>
        <dbReference type="ARBA" id="ARBA00023125"/>
    </source>
</evidence>